<protein>
    <submittedName>
        <fullName evidence="2">Uncharacterized protein</fullName>
    </submittedName>
</protein>
<keyword evidence="1" id="KW-0812">Transmembrane</keyword>
<keyword evidence="3" id="KW-1185">Reference proteome</keyword>
<dbReference type="Proteomes" id="UP001590950">
    <property type="component" value="Unassembled WGS sequence"/>
</dbReference>
<reference evidence="2 3" key="1">
    <citation type="submission" date="2024-09" db="EMBL/GenBank/DDBJ databases">
        <title>Rethinking Asexuality: The Enigmatic Case of Functional Sexual Genes in Lepraria (Stereocaulaceae).</title>
        <authorList>
            <person name="Doellman M."/>
            <person name="Sun Y."/>
            <person name="Barcenas-Pena A."/>
            <person name="Lumbsch H.T."/>
            <person name="Grewe F."/>
        </authorList>
    </citation>
    <scope>NUCLEOTIDE SEQUENCE [LARGE SCALE GENOMIC DNA]</scope>
    <source>
        <strain evidence="2 3">Mercado 3170</strain>
    </source>
</reference>
<gene>
    <name evidence="2" type="ORF">N7G274_006240</name>
</gene>
<keyword evidence="1" id="KW-1133">Transmembrane helix</keyword>
<dbReference type="EMBL" id="JBEFKJ010000019">
    <property type="protein sequence ID" value="KAL2040782.1"/>
    <property type="molecule type" value="Genomic_DNA"/>
</dbReference>
<organism evidence="2 3">
    <name type="scientific">Stereocaulon virgatum</name>
    <dbReference type="NCBI Taxonomy" id="373712"/>
    <lineage>
        <taxon>Eukaryota</taxon>
        <taxon>Fungi</taxon>
        <taxon>Dikarya</taxon>
        <taxon>Ascomycota</taxon>
        <taxon>Pezizomycotina</taxon>
        <taxon>Lecanoromycetes</taxon>
        <taxon>OSLEUM clade</taxon>
        <taxon>Lecanoromycetidae</taxon>
        <taxon>Lecanorales</taxon>
        <taxon>Lecanorineae</taxon>
        <taxon>Stereocaulaceae</taxon>
        <taxon>Stereocaulon</taxon>
    </lineage>
</organism>
<accession>A0ABR4A4E7</accession>
<evidence type="ECO:0000313" key="2">
    <source>
        <dbReference type="EMBL" id="KAL2040782.1"/>
    </source>
</evidence>
<comment type="caution">
    <text evidence="2">The sequence shown here is derived from an EMBL/GenBank/DDBJ whole genome shotgun (WGS) entry which is preliminary data.</text>
</comment>
<keyword evidence="1" id="KW-0472">Membrane</keyword>
<evidence type="ECO:0000313" key="3">
    <source>
        <dbReference type="Proteomes" id="UP001590950"/>
    </source>
</evidence>
<sequence>MNVLGSISETEWEEFSLDHTEHQDFEMQQRGCSGLAVSTGGLSAGGGSDEGIEASSFFAAACKRNARMIPDLYIIIRLLSGFCLLTLFICLCYAWRECMTL</sequence>
<evidence type="ECO:0000256" key="1">
    <source>
        <dbReference type="SAM" id="Phobius"/>
    </source>
</evidence>
<feature type="transmembrane region" description="Helical" evidence="1">
    <location>
        <begin position="72"/>
        <end position="96"/>
    </location>
</feature>
<proteinExistence type="predicted"/>
<name>A0ABR4A4E7_9LECA</name>